<gene>
    <name evidence="3" type="ORF">HBR001_LOCUS3447</name>
</gene>
<dbReference type="CDD" id="cd20251">
    <property type="entry name" value="Complex1_LYR_SF"/>
    <property type="match status" value="1"/>
</dbReference>
<comment type="caution">
    <text evidence="3">The sequence shown here is derived from an EMBL/GenBank/DDBJ whole genome shotgun (WGS) entry which is preliminary data.</text>
</comment>
<evidence type="ECO:0000313" key="4">
    <source>
        <dbReference type="Proteomes" id="UP001162031"/>
    </source>
</evidence>
<keyword evidence="4" id="KW-1185">Reference proteome</keyword>
<evidence type="ECO:0000313" key="3">
    <source>
        <dbReference type="EMBL" id="CAI5724796.1"/>
    </source>
</evidence>
<dbReference type="InterPro" id="IPR008011">
    <property type="entry name" value="Complex1_LYR_dom"/>
</dbReference>
<organism evidence="3 4">
    <name type="scientific">Hyaloperonospora brassicae</name>
    <name type="common">Brassica downy mildew</name>
    <name type="synonym">Peronospora brassicae</name>
    <dbReference type="NCBI Taxonomy" id="162125"/>
    <lineage>
        <taxon>Eukaryota</taxon>
        <taxon>Sar</taxon>
        <taxon>Stramenopiles</taxon>
        <taxon>Oomycota</taxon>
        <taxon>Peronosporomycetes</taxon>
        <taxon>Peronosporales</taxon>
        <taxon>Peronosporaceae</taxon>
        <taxon>Hyaloperonospora</taxon>
    </lineage>
</organism>
<evidence type="ECO:0000256" key="1">
    <source>
        <dbReference type="SAM" id="MobiDB-lite"/>
    </source>
</evidence>
<sequence>MGVKRRVLGPEMKSLQYFLNRTAVLKQYREFLRVSQPLASEVRLDVRRQIRAGFDACRNEEDEQRVCLLLRQARDQIQMVSDLVDTAMAQQRSERIRERDDRLAAVRRRGGGRGGAPAVTSDTWVETPSEDADGKEDVKGRVGTGWPWKSGKVADKLDLLGTKRR</sequence>
<feature type="domain" description="Complex 1 LYR protein" evidence="2">
    <location>
        <begin position="23"/>
        <end position="79"/>
    </location>
</feature>
<dbReference type="Proteomes" id="UP001162031">
    <property type="component" value="Unassembled WGS sequence"/>
</dbReference>
<name>A0AAV0TND5_HYABA</name>
<accession>A0AAV0TND5</accession>
<evidence type="ECO:0000259" key="2">
    <source>
        <dbReference type="Pfam" id="PF05347"/>
    </source>
</evidence>
<dbReference type="AlphaFoldDB" id="A0AAV0TND5"/>
<proteinExistence type="predicted"/>
<protein>
    <recommendedName>
        <fullName evidence="2">Complex 1 LYR protein domain-containing protein</fullName>
    </recommendedName>
</protein>
<dbReference type="Pfam" id="PF05347">
    <property type="entry name" value="Complex1_LYR"/>
    <property type="match status" value="1"/>
</dbReference>
<dbReference type="EMBL" id="CANTFL010000565">
    <property type="protein sequence ID" value="CAI5724796.1"/>
    <property type="molecule type" value="Genomic_DNA"/>
</dbReference>
<feature type="region of interest" description="Disordered" evidence="1">
    <location>
        <begin position="107"/>
        <end position="145"/>
    </location>
</feature>
<reference evidence="3" key="1">
    <citation type="submission" date="2022-12" db="EMBL/GenBank/DDBJ databases">
        <authorList>
            <person name="Webb A."/>
        </authorList>
    </citation>
    <scope>NUCLEOTIDE SEQUENCE</scope>
    <source>
        <strain evidence="3">Hp1</strain>
    </source>
</reference>